<organism evidence="3 4">
    <name type="scientific">Candidatus Intestinimonas pullistercoris</name>
    <dbReference type="NCBI Taxonomy" id="2838623"/>
    <lineage>
        <taxon>Bacteria</taxon>
        <taxon>Bacillati</taxon>
        <taxon>Bacillota</taxon>
        <taxon>Clostridia</taxon>
        <taxon>Eubacteriales</taxon>
        <taxon>Intestinimonas</taxon>
    </lineage>
</organism>
<dbReference type="Proteomes" id="UP000823882">
    <property type="component" value="Unassembled WGS sequence"/>
</dbReference>
<reference evidence="3" key="2">
    <citation type="submission" date="2021-04" db="EMBL/GenBank/DDBJ databases">
        <authorList>
            <person name="Gilroy R."/>
        </authorList>
    </citation>
    <scope>NUCLEOTIDE SEQUENCE</scope>
    <source>
        <strain evidence="3">CHK186-1790</strain>
    </source>
</reference>
<feature type="domain" description="NADP-dependent oxidoreductase" evidence="2">
    <location>
        <begin position="15"/>
        <end position="316"/>
    </location>
</feature>
<comment type="caution">
    <text evidence="3">The sequence shown here is derived from an EMBL/GenBank/DDBJ whole genome shotgun (WGS) entry which is preliminary data.</text>
</comment>
<dbReference type="GO" id="GO:0016491">
    <property type="term" value="F:oxidoreductase activity"/>
    <property type="evidence" value="ECO:0007669"/>
    <property type="project" value="UniProtKB-KW"/>
</dbReference>
<dbReference type="AlphaFoldDB" id="A0A9D2P0Q7"/>
<evidence type="ECO:0000256" key="1">
    <source>
        <dbReference type="ARBA" id="ARBA00023002"/>
    </source>
</evidence>
<evidence type="ECO:0000259" key="2">
    <source>
        <dbReference type="Pfam" id="PF00248"/>
    </source>
</evidence>
<sequence length="333" mass="36809">MTDRVLGADLTVSAVGLGCMGFSHAYGAPTERHEAIRSIRAAFDLGYTMFDTAETYGTAADPHDNEKLVGEALRDVRDKVQIVTKFGIRFDETSTAVNKPLIPDSRPETIRSLVEGSLRRLQTDHIDLYFQHRMDPQVEPEAVAQVMADLIREGKITHWGISEATEDYLRRAHAVCPVTAVQNRYSMMARQHEALFPVLEELHVGFVAFSPMANGLLTGAYGKDAKFDPKLDYRSAMPQFTPEAADQNQELLRLLHNLAEQKGATPAQISLAWMLCKKPYLVPIPGSRKVERMKENAGAAEVVLSPAEVETLDKILDTIPMSAVFGGTAVKSR</sequence>
<evidence type="ECO:0000313" key="3">
    <source>
        <dbReference type="EMBL" id="HJC40293.1"/>
    </source>
</evidence>
<dbReference type="SUPFAM" id="SSF51430">
    <property type="entry name" value="NAD(P)-linked oxidoreductase"/>
    <property type="match status" value="1"/>
</dbReference>
<dbReference type="PANTHER" id="PTHR43625">
    <property type="entry name" value="AFLATOXIN B1 ALDEHYDE REDUCTASE"/>
    <property type="match status" value="1"/>
</dbReference>
<dbReference type="EMBL" id="DWWJ01000033">
    <property type="protein sequence ID" value="HJC40293.1"/>
    <property type="molecule type" value="Genomic_DNA"/>
</dbReference>
<gene>
    <name evidence="3" type="ORF">H9701_01895</name>
</gene>
<keyword evidence="1" id="KW-0560">Oxidoreductase</keyword>
<accession>A0A9D2P0Q7</accession>
<dbReference type="GO" id="GO:0005737">
    <property type="term" value="C:cytoplasm"/>
    <property type="evidence" value="ECO:0007669"/>
    <property type="project" value="TreeGrafter"/>
</dbReference>
<dbReference type="CDD" id="cd19078">
    <property type="entry name" value="AKR_AKR13C1_2"/>
    <property type="match status" value="1"/>
</dbReference>
<evidence type="ECO:0000313" key="4">
    <source>
        <dbReference type="Proteomes" id="UP000823882"/>
    </source>
</evidence>
<reference evidence="3" key="1">
    <citation type="journal article" date="2021" name="PeerJ">
        <title>Extensive microbial diversity within the chicken gut microbiome revealed by metagenomics and culture.</title>
        <authorList>
            <person name="Gilroy R."/>
            <person name="Ravi A."/>
            <person name="Getino M."/>
            <person name="Pursley I."/>
            <person name="Horton D.L."/>
            <person name="Alikhan N.F."/>
            <person name="Baker D."/>
            <person name="Gharbi K."/>
            <person name="Hall N."/>
            <person name="Watson M."/>
            <person name="Adriaenssens E.M."/>
            <person name="Foster-Nyarko E."/>
            <person name="Jarju S."/>
            <person name="Secka A."/>
            <person name="Antonio M."/>
            <person name="Oren A."/>
            <person name="Chaudhuri R.R."/>
            <person name="La Ragione R."/>
            <person name="Hildebrand F."/>
            <person name="Pallen M.J."/>
        </authorList>
    </citation>
    <scope>NUCLEOTIDE SEQUENCE</scope>
    <source>
        <strain evidence="3">CHK186-1790</strain>
    </source>
</reference>
<dbReference type="PANTHER" id="PTHR43625:SF77">
    <property type="entry name" value="ALDO-KETO REDUCTASE"/>
    <property type="match status" value="1"/>
</dbReference>
<dbReference type="InterPro" id="IPR050791">
    <property type="entry name" value="Aldo-Keto_reductase"/>
</dbReference>
<dbReference type="Pfam" id="PF00248">
    <property type="entry name" value="Aldo_ket_red"/>
    <property type="match status" value="1"/>
</dbReference>
<dbReference type="InterPro" id="IPR023210">
    <property type="entry name" value="NADP_OxRdtase_dom"/>
</dbReference>
<dbReference type="Gene3D" id="3.20.20.100">
    <property type="entry name" value="NADP-dependent oxidoreductase domain"/>
    <property type="match status" value="1"/>
</dbReference>
<proteinExistence type="predicted"/>
<dbReference type="InterPro" id="IPR036812">
    <property type="entry name" value="NAD(P)_OxRdtase_dom_sf"/>
</dbReference>
<name>A0A9D2P0Q7_9FIRM</name>
<protein>
    <submittedName>
        <fullName evidence="3">Aldo/keto reductase</fullName>
    </submittedName>
</protein>